<gene>
    <name evidence="5" type="primary">LOC100376583</name>
</gene>
<feature type="transmembrane region" description="Helical" evidence="2">
    <location>
        <begin position="469"/>
        <end position="488"/>
    </location>
</feature>
<reference evidence="3" key="2">
    <citation type="submission" date="2016-01" db="EMBL/GenBank/DDBJ databases">
        <authorList>
            <person name="Oliw E.H."/>
        </authorList>
    </citation>
    <scope>NUCLEOTIDE SEQUENCE</scope>
</reference>
<sequence length="538" mass="61264">MDSEWDSREQHFLDAVREHIIYWLLFATMYVLSYIIICKFKRRTEKEDYYTNDDEDAMVYRIALWICTFTVTVSVGAVLLLPISIVTNEVLLSYPNSYYVKWLNESLIHGLWNQIFLFSNLALFILIPFAYFLTESEGFAGSKKGIRARIYETLVVLFLLGMLVFGFTWVLSALLDENKVTEESISDFWDFYLPYLYSCISLLGVLMLLISTPVGVTRLFSVIGQLVVKPQFMQDLDDEVNSARFEEDDIKRKLQDLSNIHDTPDSRLLLQQLDAVVKTCTEALQNYNSLGNGSHTTIHQNGQNDLRLRLKEIQKDRKELERRQKASPWQRNFLYPLLWLFLFALTVASLCMVAWNIFELLLGYGSLPVGVKELALGKASLSTLGSFGAVLEVLLILYVMLASLVGFYSVPFFRSLRPKCNDTAMTKIIANSTVLLILSSALPLLSRSIGITNFDLLGDFGRIDWLGNFYIVFCYNALFGAATASCLVNKFTITMRDYLLDRLGINRDKSAVMNPLSKAVNGRMSVMKSSKSPCLKLD</sequence>
<evidence type="ECO:0000313" key="5">
    <source>
        <dbReference type="RefSeq" id="XP_006819669.1"/>
    </source>
</evidence>
<feature type="transmembrane region" description="Helical" evidence="2">
    <location>
        <begin position="384"/>
        <end position="408"/>
    </location>
</feature>
<organism evidence="3">
    <name type="scientific">Saccoglossus kowalevskii</name>
    <name type="common">Acorn worm</name>
    <dbReference type="NCBI Taxonomy" id="10224"/>
    <lineage>
        <taxon>Eukaryota</taxon>
        <taxon>Metazoa</taxon>
        <taxon>Hemichordata</taxon>
        <taxon>Enteropneusta</taxon>
        <taxon>Harrimaniidae</taxon>
        <taxon>Saccoglossus</taxon>
    </lineage>
</organism>
<evidence type="ECO:0000313" key="3">
    <source>
        <dbReference type="EMBL" id="AOR07013.1"/>
    </source>
</evidence>
<dbReference type="InterPro" id="IPR006876">
    <property type="entry name" value="LMBR1-like_membr_prot"/>
</dbReference>
<feature type="transmembrane region" description="Helical" evidence="2">
    <location>
        <begin position="195"/>
        <end position="216"/>
    </location>
</feature>
<dbReference type="Pfam" id="PF04791">
    <property type="entry name" value="LMBR1"/>
    <property type="match status" value="1"/>
</dbReference>
<name>A0A1C9TA51_SACKO</name>
<evidence type="ECO:0000256" key="2">
    <source>
        <dbReference type="SAM" id="Phobius"/>
    </source>
</evidence>
<dbReference type="KEGG" id="sko:100376583"/>
<dbReference type="GO" id="GO:0004888">
    <property type="term" value="F:transmembrane signaling receptor activity"/>
    <property type="evidence" value="ECO:0007669"/>
    <property type="project" value="TreeGrafter"/>
</dbReference>
<accession>A0A1C9TA51</accession>
<dbReference type="InterPro" id="IPR008075">
    <property type="entry name" value="LIMR"/>
</dbReference>
<dbReference type="AlphaFoldDB" id="A0A1C9TA51"/>
<dbReference type="GO" id="GO:0005886">
    <property type="term" value="C:plasma membrane"/>
    <property type="evidence" value="ECO:0007669"/>
    <property type="project" value="TreeGrafter"/>
</dbReference>
<dbReference type="Proteomes" id="UP000694865">
    <property type="component" value="Unplaced"/>
</dbReference>
<feature type="transmembrane region" description="Helical" evidence="2">
    <location>
        <begin position="428"/>
        <end position="449"/>
    </location>
</feature>
<dbReference type="GO" id="GO:0007165">
    <property type="term" value="P:signal transduction"/>
    <property type="evidence" value="ECO:0007669"/>
    <property type="project" value="TreeGrafter"/>
</dbReference>
<feature type="transmembrane region" description="Helical" evidence="2">
    <location>
        <begin position="58"/>
        <end position="85"/>
    </location>
</feature>
<dbReference type="RefSeq" id="XP_006819669.1">
    <property type="nucleotide sequence ID" value="XM_006819606.1"/>
</dbReference>
<dbReference type="PRINTS" id="PR01692">
    <property type="entry name" value="LIPOCALINIMR"/>
</dbReference>
<dbReference type="GeneID" id="100376583"/>
<evidence type="ECO:0000313" key="4">
    <source>
        <dbReference type="Proteomes" id="UP000694865"/>
    </source>
</evidence>
<dbReference type="PANTHER" id="PTHR12625">
    <property type="entry name" value="LIPOCALIN-1 INTERACTING MEMBRANE RECEPTOR LIMR"/>
    <property type="match status" value="1"/>
</dbReference>
<keyword evidence="2" id="KW-0812">Transmembrane</keyword>
<protein>
    <submittedName>
        <fullName evidence="3">LIMBR 1-like protein</fullName>
    </submittedName>
    <submittedName>
        <fullName evidence="5">Protein LMBR1L-like</fullName>
    </submittedName>
</protein>
<feature type="transmembrane region" description="Helical" evidence="2">
    <location>
        <begin position="333"/>
        <end position="358"/>
    </location>
</feature>
<reference evidence="3" key="1">
    <citation type="journal article" date="2008" name="Biol. Bull.">
        <title>cDNA sequences for transcription factors and signaling proteins of the hemichordate Saccoglossus kowalevskii: efficacy of the expressed sequence tag (EST) approach for evolutionary and developmental studies of a new organism.</title>
        <authorList>
            <person name="Freeman R.M. Jr."/>
            <person name="Wu M."/>
            <person name="Cordonnier-Pratt M.M."/>
            <person name="Pratt L.H."/>
            <person name="Gruber C.E."/>
            <person name="Smith M."/>
            <person name="Lander E.S."/>
            <person name="Stange-Thomann N."/>
            <person name="Lowe C.J."/>
            <person name="Gerhart J."/>
            <person name="Kirschner M."/>
        </authorList>
    </citation>
    <scope>NUCLEOTIDE SEQUENCE</scope>
</reference>
<feature type="transmembrane region" description="Helical" evidence="2">
    <location>
        <begin position="111"/>
        <end position="133"/>
    </location>
</feature>
<evidence type="ECO:0000256" key="1">
    <source>
        <dbReference type="ARBA" id="ARBA00010487"/>
    </source>
</evidence>
<keyword evidence="4" id="KW-1185">Reference proteome</keyword>
<proteinExistence type="evidence at transcript level"/>
<dbReference type="EMBL" id="KU553315">
    <property type="protein sequence ID" value="AOR07013.1"/>
    <property type="molecule type" value="mRNA"/>
</dbReference>
<keyword evidence="2" id="KW-1133">Transmembrane helix</keyword>
<dbReference type="PANTHER" id="PTHR12625:SF0">
    <property type="entry name" value="PROTEIN LILIPOD"/>
    <property type="match status" value="1"/>
</dbReference>
<feature type="transmembrane region" description="Helical" evidence="2">
    <location>
        <begin position="154"/>
        <end position="175"/>
    </location>
</feature>
<comment type="similarity">
    <text evidence="1">Belongs to the LIMR family.</text>
</comment>
<reference evidence="5" key="3">
    <citation type="submission" date="2025-05" db="UniProtKB">
        <authorList>
            <consortium name="RefSeq"/>
        </authorList>
    </citation>
    <scope>IDENTIFICATION</scope>
    <source>
        <tissue evidence="5">Testes</tissue>
    </source>
</reference>
<dbReference type="OrthoDB" id="5596951at2759"/>
<keyword evidence="2" id="KW-0472">Membrane</keyword>
<feature type="transmembrane region" description="Helical" evidence="2">
    <location>
        <begin position="20"/>
        <end position="37"/>
    </location>
</feature>